<feature type="chain" id="PRO_5042870137" evidence="1">
    <location>
        <begin position="24"/>
        <end position="961"/>
    </location>
</feature>
<keyword evidence="1" id="KW-0732">Signal</keyword>
<accession>A0AAP2DQN1</accession>
<dbReference type="EMBL" id="JAHESF010000046">
    <property type="protein sequence ID" value="MBT1700715.1"/>
    <property type="molecule type" value="Genomic_DNA"/>
</dbReference>
<evidence type="ECO:0000256" key="1">
    <source>
        <dbReference type="SAM" id="SignalP"/>
    </source>
</evidence>
<keyword evidence="3" id="KW-1185">Reference proteome</keyword>
<name>A0AAP2DQN1_9BACT</name>
<proteinExistence type="predicted"/>
<reference evidence="2 3" key="1">
    <citation type="submission" date="2021-05" db="EMBL/GenBank/DDBJ databases">
        <title>A Polyphasic approach of four new species of the genus Ohtaekwangia: Ohtaekwangia histidinii sp. nov., Ohtaekwangia cretensis sp. nov., Ohtaekwangia indiensis sp. nov., Ohtaekwangia reichenbachii sp. nov. from diverse environment.</title>
        <authorList>
            <person name="Octaviana S."/>
        </authorList>
    </citation>
    <scope>NUCLEOTIDE SEQUENCE [LARGE SCALE GENOMIC DNA]</scope>
    <source>
        <strain evidence="2 3">PWU4</strain>
    </source>
</reference>
<comment type="caution">
    <text evidence="2">The sequence shown here is derived from an EMBL/GenBank/DDBJ whole genome shotgun (WGS) entry which is preliminary data.</text>
</comment>
<dbReference type="Gene3D" id="2.60.40.10">
    <property type="entry name" value="Immunoglobulins"/>
    <property type="match status" value="1"/>
</dbReference>
<organism evidence="2 3">
    <name type="scientific">Chryseosolibacter histidini</name>
    <dbReference type="NCBI Taxonomy" id="2782349"/>
    <lineage>
        <taxon>Bacteria</taxon>
        <taxon>Pseudomonadati</taxon>
        <taxon>Bacteroidota</taxon>
        <taxon>Cytophagia</taxon>
        <taxon>Cytophagales</taxon>
        <taxon>Chryseotaleaceae</taxon>
        <taxon>Chryseosolibacter</taxon>
    </lineage>
</organism>
<dbReference type="Pfam" id="PF13585">
    <property type="entry name" value="CHU_C"/>
    <property type="match status" value="1"/>
</dbReference>
<dbReference type="Gene3D" id="2.60.40.4070">
    <property type="match status" value="1"/>
</dbReference>
<evidence type="ECO:0000313" key="2">
    <source>
        <dbReference type="EMBL" id="MBT1700715.1"/>
    </source>
</evidence>
<dbReference type="Proteomes" id="UP001319200">
    <property type="component" value="Unassembled WGS sequence"/>
</dbReference>
<gene>
    <name evidence="2" type="ORF">KK083_27745</name>
</gene>
<feature type="signal peptide" evidence="1">
    <location>
        <begin position="1"/>
        <end position="23"/>
    </location>
</feature>
<dbReference type="AlphaFoldDB" id="A0AAP2DQN1"/>
<sequence length="961" mass="108007">MPKKIPFLFLLLSGLMLFTATRASHLRAGEITIQRVSCSSLTFEITFTAYLDTESGVVVGGPEDWLDFGDGTRMLIPPQVTKPRPDLGRNMGMVIYKINHVYPAPGVYLVSYSEPFRNDHIVNLNDGNSDAILFVVQTEFLVDPSLSCNKYLPVLEAPPIDRACVGVAFFHNPAASDLDGGDSLSYELVVPMFGRETPVASYRDPTDRRFYLNYENGNETNNGIPSFSINPSTGDLKWDAPGAAGEYNIAFRIIEWAKDKSGNWHRIGYVTRDMQIVVEDCNNTRPDLIIPNDTCVIAGTTLRETIFGTDPENHPVLIEVHSEALRVLVSPATFDPRPPKFQPSAPPARLSFEWSTSCEHVRDQYYHVVFKITDNPPRGPKLVTFKTWRIKVVAPPPNWRDARSDHDKRSATLQWDEYVCSNASQMQVWRKIEGDPYLPSHCETGMPDLGYSLVATVGLKDPDSSQPVTRFTDTNNGKGLAPGAAYCYRLVAVFPLPMGGESYVSRDICLPPFFANAPVITNVTVEKTHAEDGAVRVNWYAPFEIDRSQFPGPYEYAVYRANGFDGNDVIRITPESRIRDTTFVDDGIDTENGIFNYRIVLYSNTTSDPASWIPVDTSAVASSVRLDPRVLPDRVALTWNADVPWLNTSERFPYHLVFRGTSDDPQNFILIDSVKSSNGFAYNDRGQYNNMPLDKTQKYCYRVLTRGVYGNAAIREPLENFSQVVCVVPDADGKPCAPSLSLNVIDCDALFAASQCLVRDFSNRIHWQVACEKQIHSFRVYASSSPDGEFTLIADKVRGDSYVDRNLSSFARCYKVTSVDGQGIESEYSEIVCNDNCPYFALPNVFTPDGNDCNEYFSAYGPFNPLIQHTPESCVPGYDNYAQCERFVKKVNFQVFNRWGKEVYTFRSGGERSIYINWDGRDNDGQWLSTGVYYYVANVTFDVMDPKKQQQTLKGWVQLVR</sequence>
<dbReference type="RefSeq" id="WP_254169402.1">
    <property type="nucleotide sequence ID" value="NZ_JAHESF010000046.1"/>
</dbReference>
<evidence type="ECO:0000313" key="3">
    <source>
        <dbReference type="Proteomes" id="UP001319200"/>
    </source>
</evidence>
<dbReference type="InterPro" id="IPR013783">
    <property type="entry name" value="Ig-like_fold"/>
</dbReference>
<protein>
    <submittedName>
        <fullName evidence="2">Gliding motility-associated C-terminal domain-containing protein</fullName>
    </submittedName>
</protein>